<keyword evidence="4" id="KW-0808">Transferase</keyword>
<dbReference type="SMART" id="SM00826">
    <property type="entry name" value="PKS_DH"/>
    <property type="match status" value="1"/>
</dbReference>
<proteinExistence type="predicted"/>
<dbReference type="Pfam" id="PF08240">
    <property type="entry name" value="ADH_N"/>
    <property type="match status" value="1"/>
</dbReference>
<dbReference type="Pfam" id="PF08659">
    <property type="entry name" value="KR"/>
    <property type="match status" value="1"/>
</dbReference>
<dbReference type="SMART" id="SM00825">
    <property type="entry name" value="PKS_KS"/>
    <property type="match status" value="1"/>
</dbReference>
<dbReference type="InterPro" id="IPR056501">
    <property type="entry name" value="NAD-bd_HRPKS_sdrA"/>
</dbReference>
<protein>
    <submittedName>
        <fullName evidence="11">Type I iterative polyketide synthase</fullName>
    </submittedName>
</protein>
<dbReference type="InterPro" id="IPR049900">
    <property type="entry name" value="PKS_mFAS_DH"/>
</dbReference>
<dbReference type="Gene3D" id="3.40.366.10">
    <property type="entry name" value="Malonyl-Coenzyme A Acyl Carrier Protein, domain 2"/>
    <property type="match status" value="1"/>
</dbReference>
<evidence type="ECO:0000256" key="7">
    <source>
        <dbReference type="SAM" id="MobiDB-lite"/>
    </source>
</evidence>
<dbReference type="InterPro" id="IPR020807">
    <property type="entry name" value="PKS_DH"/>
</dbReference>
<dbReference type="Gene3D" id="3.40.50.720">
    <property type="entry name" value="NAD(P)-binding Rossmann-like Domain"/>
    <property type="match status" value="1"/>
</dbReference>
<dbReference type="InterPro" id="IPR009081">
    <property type="entry name" value="PP-bd_ACP"/>
</dbReference>
<dbReference type="InterPro" id="IPR006162">
    <property type="entry name" value="Ppantetheine_attach_site"/>
</dbReference>
<dbReference type="InterPro" id="IPR016035">
    <property type="entry name" value="Acyl_Trfase/lysoPLipase"/>
</dbReference>
<evidence type="ECO:0000256" key="4">
    <source>
        <dbReference type="ARBA" id="ARBA00022679"/>
    </source>
</evidence>
<evidence type="ECO:0000259" key="9">
    <source>
        <dbReference type="PROSITE" id="PS52004"/>
    </source>
</evidence>
<dbReference type="InterPro" id="IPR020843">
    <property type="entry name" value="ER"/>
</dbReference>
<dbReference type="InterPro" id="IPR016036">
    <property type="entry name" value="Malonyl_transacylase_ACP-bd"/>
</dbReference>
<sequence>MNSSADTNGSLGDGETQKPQPIALIGYACRMAGQVSSPGDLWELCTRGRSGWTPIPKDRFSPGAYRHPNPSKPGTFNPAGGYFMDDDTLTRFDAPFFNVTMQEAISMDPQQRLLLECSYEALESAGIPKESLAGRNVGVFSSGNFADYELRNLRDIETCPSFQATGCAPALQSNRISYYFDLQGPSLTVDTACSSSIVALHLAVQSLRSGESSEALVAGCRLNLLPDYFVSMSLSQLFNDEGKTYAFDERAKSGFARGEGAGVVLLKPLDAAIRDKDPIRAIIANSGVNQDGRTQGITLPNGQAQENLIRQVYRDGHLNPDECGFAEMHGTGTKAGDPIEAEAVHNALAQNRTTRDPLYIGSVKSNVGHLEGTSGMVSIIKAAMMLDRGLLLPNADFKKPNPNIPLNDWHMKVVTSTRPWPRNKKYVSVSNYGFGGTNAHVVFEKPPPPKENQDDPESDGDPPHKLFLISANDKESLKTRIRDFGVYFEQRPEVFEKSLFGNFAYTLGSKLSHLSYRVALSATSLDELSIRLAQLKANPTRVLGDTTIAFVFTGQGAQWAQMGIPLMEEYSVFAESLERADKHLQDLGAEFSLIEALREDGATSKINSPHLSQPACTALQIALTDLLRSWGIKPNSVVGHSSGEIGAAYAAGIYDLEAAMALSYRRGQMTQLLKGSFPELHGTMIAVGAGPDAIRPMLKTLKGYATIACVNSPSSVTVSGDAPAIDELETILQAKQLFNRKLKIDVAYHSDHMKNVAEAYLASIESIKPSSTATATFFSSVTGQIAEPSELGAAYWVQNLTSPVLFANALSKMCVDEESRPNLLMEIGPHSALKGPILDTMKTIGSITAKIGYAPTIVRNASAAQSVLDAAGAAFVRGADIDINKMNFPVSGGATRSFLRDLPRYPWAHGTKYWHESRIAQKHALRDGVRNDLLGAQAFYSNDLEPTWRNIVRLDDIPWLREHKMQGMAVFPMAGYLSMAVEAAKRRAEQRDAVFSQFDFREVKVGSALVLSDDAEAETTITLRPYAEGTRGNSDVWDEFRICSWSTKRGWTDHCSGLVRTRANKKQQTAVSNVAETEVNHFQNQIATVRSATTYSIDTSNMYQVLAEVGAGYGPAFQGLENCFSNPRHCRADLYVRDTRSMMPKQYEAPLVIHPTFLDGLLHLVWPILGNGKMELDNLYMPTMIKNLTISNNIPSNPGEFTKAWCNGGPSQPTPEPTKFDLWVTPENSTEVLISMEGLVMTPLKDASFRGPDPRDLCFKLEWQPLNQSEAEQEPNGEIQEPNGSATNGHVTPGEKPHLNGNGILHQNDVLITQFGKSDGSAERLSNAISTATSEWLPSISAFEETDCTNKHVIVLQTGDETLRDLSSKSFDSLKHTLLNASHVLWVYRADTPDAHMIVGVTRSLRSEALSKVATLGINTSELETSSKPILTAIDTLWPTDGTKPRGDWEFKARGSELLVPRVVDDDAANAFVHNETHEQTITTQPFLQPNRRFNLQISSPGSLDSLYFADDVPEPLADDDIEIEVKATGLNFKDIVVTMGQLAQPYIGIECSGIVTSVGKNVQHLQVGQRVMALPLGAYSTYARCKATSAAPVPNFMSFEVAATVPVVFCTAYYALFDLGKLQAGERVLIHAGAGGVGQAGIQLAQIIGAEIFVTVGSVEKKQFLMTQYNIPEDHILYSRDSSFAHGIKIATNNQGVDVVINSLAGDLLRETWECLAPFGRFVEIGKADITKNTRLDMLPFEYNVSFSSVDLTKVAQFKPALMKRLLDQVSQMMSLGSLNPILPLTTYRISELESAFRTLQTGKAMGKIVVVANPEDQVKAVAPKTSSSLLKADASYILIGGTGGLGRSMAKWMSSKGARNIVLVSRRATVNDKVQALMDELSPDGTLITVKACDVISRQSVETLINEDMKDLPPVRGVVHGAMVLRDMLFENMTLDDFTSVAASKVEGAWNFHNVLSNTPLDFFVALSSVAGVIGNRGQAAYSAANVFLDEFMSYRRSQGLPGATIDLTAVSDAGYLADVDAKRLQEVLKNIGSDTMDEGEVLALFGAAITGDLEKSCSGQSITGLSLSTTLDHFWSQDAKFSGLYEIAKAKLGAGGNAASGPSVPLNVQLHSAESKEVALQICYQALAAKLAQVLQISLEDMDPSVTVSSLGLDSLVAIEIRNWIAREANANVQVLELLSSGSLMALAEIILNKSQA</sequence>
<keyword evidence="2" id="KW-0597">Phosphoprotein</keyword>
<dbReference type="Pfam" id="PF23297">
    <property type="entry name" value="ACP_SdgA_C"/>
    <property type="match status" value="1"/>
</dbReference>
<dbReference type="PANTHER" id="PTHR43775">
    <property type="entry name" value="FATTY ACID SYNTHASE"/>
    <property type="match status" value="1"/>
</dbReference>
<dbReference type="InterPro" id="IPR050091">
    <property type="entry name" value="PKS_NRPS_Biosynth_Enz"/>
</dbReference>
<dbReference type="Pfam" id="PF13602">
    <property type="entry name" value="ADH_zinc_N_2"/>
    <property type="match status" value="1"/>
</dbReference>
<dbReference type="InterPro" id="IPR032821">
    <property type="entry name" value="PKS_assoc"/>
</dbReference>
<reference evidence="11" key="2">
    <citation type="journal article" date="2023" name="IMA Fungus">
        <title>Comparative genomic study of the Penicillium genus elucidates a diverse pangenome and 15 lateral gene transfer events.</title>
        <authorList>
            <person name="Petersen C."/>
            <person name="Sorensen T."/>
            <person name="Nielsen M.R."/>
            <person name="Sondergaard T.E."/>
            <person name="Sorensen J.L."/>
            <person name="Fitzpatrick D.A."/>
            <person name="Frisvad J.C."/>
            <person name="Nielsen K.L."/>
        </authorList>
    </citation>
    <scope>NUCLEOTIDE SEQUENCE</scope>
    <source>
        <strain evidence="11">IBT 30069</strain>
    </source>
</reference>
<dbReference type="PROSITE" id="PS50075">
    <property type="entry name" value="CARRIER"/>
    <property type="match status" value="1"/>
</dbReference>
<dbReference type="Gene3D" id="3.90.180.10">
    <property type="entry name" value="Medium-chain alcohol dehydrogenases, catalytic domain"/>
    <property type="match status" value="1"/>
</dbReference>
<dbReference type="Pfam" id="PF21089">
    <property type="entry name" value="PKS_DH_N"/>
    <property type="match status" value="1"/>
</dbReference>
<feature type="active site" description="Proton donor; for dehydratase activity" evidence="6">
    <location>
        <position position="1159"/>
    </location>
</feature>
<dbReference type="Pfam" id="PF16197">
    <property type="entry name" value="KAsynt_C_assoc"/>
    <property type="match status" value="1"/>
</dbReference>
<dbReference type="Gene3D" id="3.40.47.10">
    <property type="match status" value="1"/>
</dbReference>
<evidence type="ECO:0000256" key="1">
    <source>
        <dbReference type="ARBA" id="ARBA00022450"/>
    </source>
</evidence>
<evidence type="ECO:0000313" key="12">
    <source>
        <dbReference type="Proteomes" id="UP001149165"/>
    </source>
</evidence>
<feature type="region of interest" description="N-terminal hotdog fold" evidence="6">
    <location>
        <begin position="931"/>
        <end position="1066"/>
    </location>
</feature>
<dbReference type="SMART" id="SM00822">
    <property type="entry name" value="PKS_KR"/>
    <property type="match status" value="1"/>
</dbReference>
<keyword evidence="3" id="KW-0489">Methyltransferase</keyword>
<dbReference type="GO" id="GO:0030639">
    <property type="term" value="P:polyketide biosynthetic process"/>
    <property type="evidence" value="ECO:0007669"/>
    <property type="project" value="UniProtKB-ARBA"/>
</dbReference>
<dbReference type="CDD" id="cd05195">
    <property type="entry name" value="enoyl_red"/>
    <property type="match status" value="1"/>
</dbReference>
<dbReference type="PANTHER" id="PTHR43775:SF13">
    <property type="entry name" value="POLYKETIDE SYNTHASE 1"/>
    <property type="match status" value="1"/>
</dbReference>
<evidence type="ECO:0000259" key="10">
    <source>
        <dbReference type="PROSITE" id="PS52019"/>
    </source>
</evidence>
<dbReference type="SMART" id="SM00827">
    <property type="entry name" value="PKS_AT"/>
    <property type="match status" value="1"/>
</dbReference>
<dbReference type="InterPro" id="IPR020841">
    <property type="entry name" value="PKS_Beta-ketoAc_synthase_dom"/>
</dbReference>
<dbReference type="InterPro" id="IPR049552">
    <property type="entry name" value="PKS_DH_N"/>
</dbReference>
<name>A0A9W9K044_9EURO</name>
<dbReference type="SUPFAM" id="SSF47336">
    <property type="entry name" value="ACP-like"/>
    <property type="match status" value="1"/>
</dbReference>
<dbReference type="InterPro" id="IPR013154">
    <property type="entry name" value="ADH-like_N"/>
</dbReference>
<dbReference type="InterPro" id="IPR014030">
    <property type="entry name" value="Ketoacyl_synth_N"/>
</dbReference>
<dbReference type="Gene3D" id="3.10.129.110">
    <property type="entry name" value="Polyketide synthase dehydratase"/>
    <property type="match status" value="1"/>
</dbReference>
<feature type="region of interest" description="Disordered" evidence="7">
    <location>
        <begin position="1268"/>
        <end position="1295"/>
    </location>
</feature>
<dbReference type="CDD" id="cd00833">
    <property type="entry name" value="PKS"/>
    <property type="match status" value="1"/>
</dbReference>
<dbReference type="InterPro" id="IPR013968">
    <property type="entry name" value="PKS_KR"/>
</dbReference>
<dbReference type="PROSITE" id="PS52019">
    <property type="entry name" value="PKS_MFAS_DH"/>
    <property type="match status" value="1"/>
</dbReference>
<dbReference type="GO" id="GO:0006633">
    <property type="term" value="P:fatty acid biosynthetic process"/>
    <property type="evidence" value="ECO:0007669"/>
    <property type="project" value="InterPro"/>
</dbReference>
<dbReference type="SMART" id="SM00829">
    <property type="entry name" value="PKS_ER"/>
    <property type="match status" value="1"/>
</dbReference>
<dbReference type="InterPro" id="IPR020806">
    <property type="entry name" value="PKS_PP-bd"/>
</dbReference>
<reference evidence="11" key="1">
    <citation type="submission" date="2022-11" db="EMBL/GenBank/DDBJ databases">
        <authorList>
            <person name="Petersen C."/>
        </authorList>
    </citation>
    <scope>NUCLEOTIDE SEQUENCE</scope>
    <source>
        <strain evidence="11">IBT 30069</strain>
    </source>
</reference>
<feature type="active site" description="Proton acceptor; for dehydratase activity" evidence="6">
    <location>
        <position position="963"/>
    </location>
</feature>
<dbReference type="InterPro" id="IPR049551">
    <property type="entry name" value="PKS_DH_C"/>
</dbReference>
<comment type="caution">
    <text evidence="11">The sequence shown here is derived from an EMBL/GenBank/DDBJ whole genome shotgun (WGS) entry which is preliminary data.</text>
</comment>
<dbReference type="InterPro" id="IPR018201">
    <property type="entry name" value="Ketoacyl_synth_AS"/>
</dbReference>
<dbReference type="SUPFAM" id="SSF52151">
    <property type="entry name" value="FabD/lysophospholipase-like"/>
    <property type="match status" value="1"/>
</dbReference>
<dbReference type="InterPro" id="IPR036291">
    <property type="entry name" value="NAD(P)-bd_dom_sf"/>
</dbReference>
<dbReference type="SUPFAM" id="SSF55048">
    <property type="entry name" value="Probable ACP-binding domain of malonyl-CoA ACP transacylase"/>
    <property type="match status" value="1"/>
</dbReference>
<dbReference type="GO" id="GO:0031177">
    <property type="term" value="F:phosphopantetheine binding"/>
    <property type="evidence" value="ECO:0007669"/>
    <property type="project" value="InterPro"/>
</dbReference>
<dbReference type="EMBL" id="JAPQKH010000007">
    <property type="protein sequence ID" value="KAJ5088244.1"/>
    <property type="molecule type" value="Genomic_DNA"/>
</dbReference>
<dbReference type="Pfam" id="PF00109">
    <property type="entry name" value="ketoacyl-synt"/>
    <property type="match status" value="1"/>
</dbReference>
<dbReference type="Gene3D" id="3.30.70.3290">
    <property type="match status" value="1"/>
</dbReference>
<dbReference type="InterPro" id="IPR001227">
    <property type="entry name" value="Ac_transferase_dom_sf"/>
</dbReference>
<dbReference type="SUPFAM" id="SSF53901">
    <property type="entry name" value="Thiolase-like"/>
    <property type="match status" value="1"/>
</dbReference>
<dbReference type="InterPro" id="IPR016039">
    <property type="entry name" value="Thiolase-like"/>
</dbReference>
<dbReference type="PROSITE" id="PS00606">
    <property type="entry name" value="KS3_1"/>
    <property type="match status" value="1"/>
</dbReference>
<dbReference type="GO" id="GO:0004312">
    <property type="term" value="F:fatty acid synthase activity"/>
    <property type="evidence" value="ECO:0007669"/>
    <property type="project" value="TreeGrafter"/>
</dbReference>
<dbReference type="Gene3D" id="1.10.1200.10">
    <property type="entry name" value="ACP-like"/>
    <property type="match status" value="1"/>
</dbReference>
<keyword evidence="12" id="KW-1185">Reference proteome</keyword>
<dbReference type="OrthoDB" id="329835at2759"/>
<dbReference type="Proteomes" id="UP001149165">
    <property type="component" value="Unassembled WGS sequence"/>
</dbReference>
<evidence type="ECO:0000259" key="8">
    <source>
        <dbReference type="PROSITE" id="PS50075"/>
    </source>
</evidence>
<dbReference type="Pfam" id="PF14765">
    <property type="entry name" value="PS-DH"/>
    <property type="match status" value="1"/>
</dbReference>
<evidence type="ECO:0000256" key="6">
    <source>
        <dbReference type="PROSITE-ProRule" id="PRU01363"/>
    </source>
</evidence>
<dbReference type="InterPro" id="IPR014031">
    <property type="entry name" value="Ketoacyl_synth_C"/>
</dbReference>
<evidence type="ECO:0000256" key="2">
    <source>
        <dbReference type="ARBA" id="ARBA00022553"/>
    </source>
</evidence>
<dbReference type="PROSITE" id="PS52004">
    <property type="entry name" value="KS3_2"/>
    <property type="match status" value="1"/>
</dbReference>
<dbReference type="GO" id="GO:1901336">
    <property type="term" value="P:lactone biosynthetic process"/>
    <property type="evidence" value="ECO:0007669"/>
    <property type="project" value="UniProtKB-ARBA"/>
</dbReference>
<dbReference type="GO" id="GO:0008168">
    <property type="term" value="F:methyltransferase activity"/>
    <property type="evidence" value="ECO:0007669"/>
    <property type="project" value="UniProtKB-KW"/>
</dbReference>
<dbReference type="SMART" id="SM00823">
    <property type="entry name" value="PKS_PP"/>
    <property type="match status" value="1"/>
</dbReference>
<feature type="region of interest" description="C-terminal hotdog fold" evidence="6">
    <location>
        <begin position="1094"/>
        <end position="1250"/>
    </location>
</feature>
<dbReference type="GO" id="GO:0032259">
    <property type="term" value="P:methylation"/>
    <property type="evidence" value="ECO:0007669"/>
    <property type="project" value="UniProtKB-KW"/>
</dbReference>
<dbReference type="SUPFAM" id="SSF51735">
    <property type="entry name" value="NAD(P)-binding Rossmann-fold domains"/>
    <property type="match status" value="2"/>
</dbReference>
<dbReference type="InterPro" id="IPR011032">
    <property type="entry name" value="GroES-like_sf"/>
</dbReference>
<dbReference type="FunFam" id="3.40.50.720:FF:000209">
    <property type="entry name" value="Polyketide synthase Pks12"/>
    <property type="match status" value="1"/>
</dbReference>
<dbReference type="SUPFAM" id="SSF50129">
    <property type="entry name" value="GroES-like"/>
    <property type="match status" value="1"/>
</dbReference>
<accession>A0A9W9K044</accession>
<dbReference type="InterPro" id="IPR057326">
    <property type="entry name" value="KR_dom"/>
</dbReference>
<dbReference type="Pfam" id="PF23114">
    <property type="entry name" value="NAD-bd_HRPKS_sdrA"/>
    <property type="match status" value="1"/>
</dbReference>
<keyword evidence="1" id="KW-0596">Phosphopantetheine</keyword>
<dbReference type="InterPro" id="IPR036736">
    <property type="entry name" value="ACP-like_sf"/>
</dbReference>
<feature type="region of interest" description="Disordered" evidence="7">
    <location>
        <begin position="440"/>
        <end position="463"/>
    </location>
</feature>
<dbReference type="InterPro" id="IPR014043">
    <property type="entry name" value="Acyl_transferase_dom"/>
</dbReference>
<dbReference type="Pfam" id="PF00698">
    <property type="entry name" value="Acyl_transf_1"/>
    <property type="match status" value="1"/>
</dbReference>
<dbReference type="InterPro" id="IPR042104">
    <property type="entry name" value="PKS_dehydratase_sf"/>
</dbReference>
<feature type="domain" description="Carrier" evidence="8">
    <location>
        <begin position="2121"/>
        <end position="2198"/>
    </location>
</feature>
<feature type="domain" description="PKS/mFAS DH" evidence="10">
    <location>
        <begin position="931"/>
        <end position="1250"/>
    </location>
</feature>
<keyword evidence="5" id="KW-0511">Multifunctional enzyme</keyword>
<evidence type="ECO:0000313" key="11">
    <source>
        <dbReference type="EMBL" id="KAJ5088244.1"/>
    </source>
</evidence>
<dbReference type="Pfam" id="PF02801">
    <property type="entry name" value="Ketoacyl-synt_C"/>
    <property type="match status" value="1"/>
</dbReference>
<evidence type="ECO:0000256" key="3">
    <source>
        <dbReference type="ARBA" id="ARBA00022603"/>
    </source>
</evidence>
<organism evidence="11 12">
    <name type="scientific">Penicillium angulare</name>
    <dbReference type="NCBI Taxonomy" id="116970"/>
    <lineage>
        <taxon>Eukaryota</taxon>
        <taxon>Fungi</taxon>
        <taxon>Dikarya</taxon>
        <taxon>Ascomycota</taxon>
        <taxon>Pezizomycotina</taxon>
        <taxon>Eurotiomycetes</taxon>
        <taxon>Eurotiomycetidae</taxon>
        <taxon>Eurotiales</taxon>
        <taxon>Aspergillaceae</taxon>
        <taxon>Penicillium</taxon>
    </lineage>
</organism>
<dbReference type="GO" id="GO:0016491">
    <property type="term" value="F:oxidoreductase activity"/>
    <property type="evidence" value="ECO:0007669"/>
    <property type="project" value="InterPro"/>
</dbReference>
<evidence type="ECO:0000256" key="5">
    <source>
        <dbReference type="ARBA" id="ARBA00023268"/>
    </source>
</evidence>
<gene>
    <name evidence="11" type="ORF">N7456_011860</name>
</gene>
<dbReference type="GO" id="GO:0004315">
    <property type="term" value="F:3-oxoacyl-[acyl-carrier-protein] synthase activity"/>
    <property type="evidence" value="ECO:0007669"/>
    <property type="project" value="InterPro"/>
</dbReference>
<feature type="domain" description="Ketosynthase family 3 (KS3)" evidence="9">
    <location>
        <begin position="19"/>
        <end position="445"/>
    </location>
</feature>
<dbReference type="PROSITE" id="PS00012">
    <property type="entry name" value="PHOSPHOPANTETHEINE"/>
    <property type="match status" value="1"/>
</dbReference>